<accession>A0A7J6X0G7</accession>
<name>A0A7J6X0G7_THATH</name>
<proteinExistence type="predicted"/>
<gene>
    <name evidence="1" type="ORF">FRX31_008144</name>
</gene>
<protein>
    <submittedName>
        <fullName evidence="1">Uncharacterized protein</fullName>
    </submittedName>
</protein>
<evidence type="ECO:0000313" key="2">
    <source>
        <dbReference type="Proteomes" id="UP000554482"/>
    </source>
</evidence>
<dbReference type="EMBL" id="JABWDY010008367">
    <property type="protein sequence ID" value="KAF5202268.1"/>
    <property type="molecule type" value="Genomic_DNA"/>
</dbReference>
<comment type="caution">
    <text evidence="1">The sequence shown here is derived from an EMBL/GenBank/DDBJ whole genome shotgun (WGS) entry which is preliminary data.</text>
</comment>
<keyword evidence="2" id="KW-1185">Reference proteome</keyword>
<evidence type="ECO:0000313" key="1">
    <source>
        <dbReference type="EMBL" id="KAF5202268.1"/>
    </source>
</evidence>
<organism evidence="1 2">
    <name type="scientific">Thalictrum thalictroides</name>
    <name type="common">Rue-anemone</name>
    <name type="synonym">Anemone thalictroides</name>
    <dbReference type="NCBI Taxonomy" id="46969"/>
    <lineage>
        <taxon>Eukaryota</taxon>
        <taxon>Viridiplantae</taxon>
        <taxon>Streptophyta</taxon>
        <taxon>Embryophyta</taxon>
        <taxon>Tracheophyta</taxon>
        <taxon>Spermatophyta</taxon>
        <taxon>Magnoliopsida</taxon>
        <taxon>Ranunculales</taxon>
        <taxon>Ranunculaceae</taxon>
        <taxon>Thalictroideae</taxon>
        <taxon>Thalictrum</taxon>
    </lineage>
</organism>
<sequence length="62" mass="6837">MSGDYMRLPKLFTPLLDRATTSKHFISCVDRELTIRMCSPNAVVMTVSSQFGCSQSIPGSSH</sequence>
<dbReference type="Proteomes" id="UP000554482">
    <property type="component" value="Unassembled WGS sequence"/>
</dbReference>
<reference evidence="1 2" key="1">
    <citation type="submission" date="2020-06" db="EMBL/GenBank/DDBJ databases">
        <title>Transcriptomic and genomic resources for Thalictrum thalictroides and T. hernandezii: Facilitating candidate gene discovery in an emerging model plant lineage.</title>
        <authorList>
            <person name="Arias T."/>
            <person name="Riano-Pachon D.M."/>
            <person name="Di Stilio V.S."/>
        </authorList>
    </citation>
    <scope>NUCLEOTIDE SEQUENCE [LARGE SCALE GENOMIC DNA]</scope>
    <source>
        <strain evidence="2">cv. WT478/WT964</strain>
        <tissue evidence="1">Leaves</tissue>
    </source>
</reference>
<dbReference type="AlphaFoldDB" id="A0A7J6X0G7"/>